<accession>A0A1H0YNA9</accession>
<reference evidence="2" key="1">
    <citation type="submission" date="2016-10" db="EMBL/GenBank/DDBJ databases">
        <authorList>
            <person name="Varghese N."/>
            <person name="Submissions S."/>
        </authorList>
    </citation>
    <scope>NUCLEOTIDE SEQUENCE [LARGE SCALE GENOMIC DNA]</scope>
    <source>
        <strain evidence="2">DSM 17072</strain>
    </source>
</reference>
<keyword evidence="2" id="KW-1185">Reference proteome</keyword>
<gene>
    <name evidence="1" type="ORF">SAMN05421664_0844</name>
</gene>
<dbReference type="EMBL" id="FNKL01000001">
    <property type="protein sequence ID" value="SDQ16717.1"/>
    <property type="molecule type" value="Genomic_DNA"/>
</dbReference>
<proteinExistence type="predicted"/>
<dbReference type="STRING" id="311333.SAMN05421664_0844"/>
<sequence>MGKDAKEIYKMGNIYHKTTSTLKYIICFILCVQFIECQKMKDKKLAFQVEICSPGNEYDIDPVYDEIKTLEGFHAGLPYGGSSGRWGASGATWTEQYGTPIGADITYYASYEDKFYRLNVSFPIDTVKDYMERAYSIWDDLDGETKEFKRLGRGHKAANEVNSYDSFTTLVFGFAPKGMVVVWLNFGNTRIELGRYQAEVVKDDKKLEEKLFASWSMNRKEVSARDFNPYASPKEWDDYRIRYNWRPVVSSANPKFRLFEILNYTYNGEKEGALRPWVLNMPYKERAVPKEMVFTWETGKEKQEQKNARAFFNWEKTNEAFKKAGTKIDMQVKIGEDNNSVEILLNGKPLETDSIRIYQWSGDYKEGYK</sequence>
<evidence type="ECO:0000313" key="1">
    <source>
        <dbReference type="EMBL" id="SDQ16717.1"/>
    </source>
</evidence>
<dbReference type="Pfam" id="PF11153">
    <property type="entry name" value="DUF2931"/>
    <property type="match status" value="1"/>
</dbReference>
<organism evidence="1 2">
    <name type="scientific">Chryseobacterium soldanellicola</name>
    <dbReference type="NCBI Taxonomy" id="311333"/>
    <lineage>
        <taxon>Bacteria</taxon>
        <taxon>Pseudomonadati</taxon>
        <taxon>Bacteroidota</taxon>
        <taxon>Flavobacteriia</taxon>
        <taxon>Flavobacteriales</taxon>
        <taxon>Weeksellaceae</taxon>
        <taxon>Chryseobacterium group</taxon>
        <taxon>Chryseobacterium</taxon>
    </lineage>
</organism>
<dbReference type="AlphaFoldDB" id="A0A1H0YNA9"/>
<dbReference type="InterPro" id="IPR021326">
    <property type="entry name" value="DUF2931"/>
</dbReference>
<name>A0A1H0YNA9_9FLAO</name>
<evidence type="ECO:0000313" key="2">
    <source>
        <dbReference type="Proteomes" id="UP000199627"/>
    </source>
</evidence>
<evidence type="ECO:0008006" key="3">
    <source>
        <dbReference type="Google" id="ProtNLM"/>
    </source>
</evidence>
<dbReference type="Proteomes" id="UP000199627">
    <property type="component" value="Unassembled WGS sequence"/>
</dbReference>
<protein>
    <recommendedName>
        <fullName evidence="3">DUF2931 family protein</fullName>
    </recommendedName>
</protein>